<feature type="compositionally biased region" description="Polar residues" evidence="1">
    <location>
        <begin position="12"/>
        <end position="26"/>
    </location>
</feature>
<evidence type="ECO:0000313" key="2">
    <source>
        <dbReference type="EMBL" id="KAG9235679.1"/>
    </source>
</evidence>
<comment type="caution">
    <text evidence="2">The sequence shown here is derived from an EMBL/GenBank/DDBJ whole genome shotgun (WGS) entry which is preliminary data.</text>
</comment>
<accession>A0A9P8C6H6</accession>
<keyword evidence="3" id="KW-1185">Reference proteome</keyword>
<dbReference type="AlphaFoldDB" id="A0A9P8C6H6"/>
<feature type="non-terminal residue" evidence="2">
    <location>
        <position position="64"/>
    </location>
</feature>
<protein>
    <submittedName>
        <fullName evidence="2">Uncharacterized protein</fullName>
    </submittedName>
</protein>
<name>A0A9P8C6H6_9HELO</name>
<sequence length="64" mass="6944">GSYVMVHRRTGSNETSAEGSENQGYSVPSRGSEAEWASSNDNAIEMDVDDYPSMPHDPNAILLN</sequence>
<evidence type="ECO:0000313" key="3">
    <source>
        <dbReference type="Proteomes" id="UP000824998"/>
    </source>
</evidence>
<feature type="region of interest" description="Disordered" evidence="1">
    <location>
        <begin position="1"/>
        <end position="64"/>
    </location>
</feature>
<reference evidence="2" key="1">
    <citation type="journal article" date="2021" name="IMA Fungus">
        <title>Genomic characterization of three marine fungi, including Emericellopsis atlantica sp. nov. with signatures of a generalist lifestyle and marine biomass degradation.</title>
        <authorList>
            <person name="Hagestad O.C."/>
            <person name="Hou L."/>
            <person name="Andersen J.H."/>
            <person name="Hansen E.H."/>
            <person name="Altermark B."/>
            <person name="Li C."/>
            <person name="Kuhnert E."/>
            <person name="Cox R.J."/>
            <person name="Crous P.W."/>
            <person name="Spatafora J.W."/>
            <person name="Lail K."/>
            <person name="Amirebrahimi M."/>
            <person name="Lipzen A."/>
            <person name="Pangilinan J."/>
            <person name="Andreopoulos W."/>
            <person name="Hayes R.D."/>
            <person name="Ng V."/>
            <person name="Grigoriev I.V."/>
            <person name="Jackson S.A."/>
            <person name="Sutton T.D.S."/>
            <person name="Dobson A.D.W."/>
            <person name="Rama T."/>
        </authorList>
    </citation>
    <scope>NUCLEOTIDE SEQUENCE</scope>
    <source>
        <strain evidence="2">TRa018bII</strain>
    </source>
</reference>
<dbReference type="Proteomes" id="UP000824998">
    <property type="component" value="Unassembled WGS sequence"/>
</dbReference>
<feature type="compositionally biased region" description="Basic residues" evidence="1">
    <location>
        <begin position="1"/>
        <end position="10"/>
    </location>
</feature>
<dbReference type="OrthoDB" id="4226666at2759"/>
<evidence type="ECO:0000256" key="1">
    <source>
        <dbReference type="SAM" id="MobiDB-lite"/>
    </source>
</evidence>
<proteinExistence type="predicted"/>
<feature type="non-terminal residue" evidence="2">
    <location>
        <position position="1"/>
    </location>
</feature>
<gene>
    <name evidence="2" type="ORF">BJ875DRAFT_348769</name>
</gene>
<organism evidence="2 3">
    <name type="scientific">Amylocarpus encephaloides</name>
    <dbReference type="NCBI Taxonomy" id="45428"/>
    <lineage>
        <taxon>Eukaryota</taxon>
        <taxon>Fungi</taxon>
        <taxon>Dikarya</taxon>
        <taxon>Ascomycota</taxon>
        <taxon>Pezizomycotina</taxon>
        <taxon>Leotiomycetes</taxon>
        <taxon>Helotiales</taxon>
        <taxon>Helotiales incertae sedis</taxon>
        <taxon>Amylocarpus</taxon>
    </lineage>
</organism>
<dbReference type="EMBL" id="MU251425">
    <property type="protein sequence ID" value="KAG9235679.1"/>
    <property type="molecule type" value="Genomic_DNA"/>
</dbReference>